<dbReference type="PANTHER" id="PTHR23509:SF6">
    <property type="entry name" value="PHOSPHOLIPASE C1020.13C-RELATED"/>
    <property type="match status" value="1"/>
</dbReference>
<feature type="compositionally biased region" description="Polar residues" evidence="1">
    <location>
        <begin position="107"/>
        <end position="135"/>
    </location>
</feature>
<keyword evidence="4" id="KW-1185">Reference proteome</keyword>
<feature type="compositionally biased region" description="Low complexity" evidence="1">
    <location>
        <begin position="195"/>
        <end position="212"/>
    </location>
</feature>
<dbReference type="GO" id="GO:0005737">
    <property type="term" value="C:cytoplasm"/>
    <property type="evidence" value="ECO:0007669"/>
    <property type="project" value="TreeGrafter"/>
</dbReference>
<dbReference type="GO" id="GO:0046872">
    <property type="term" value="F:metal ion binding"/>
    <property type="evidence" value="ECO:0007669"/>
    <property type="project" value="InterPro"/>
</dbReference>
<feature type="compositionally biased region" description="Polar residues" evidence="1">
    <location>
        <begin position="402"/>
        <end position="414"/>
    </location>
</feature>
<protein>
    <submittedName>
        <fullName evidence="3">Putative phospholipase</fullName>
    </submittedName>
</protein>
<evidence type="ECO:0000313" key="4">
    <source>
        <dbReference type="Proteomes" id="UP000469558"/>
    </source>
</evidence>
<dbReference type="EMBL" id="QGMK01000034">
    <property type="protein sequence ID" value="TVY85045.1"/>
    <property type="molecule type" value="Genomic_DNA"/>
</dbReference>
<feature type="region of interest" description="Disordered" evidence="1">
    <location>
        <begin position="37"/>
        <end position="244"/>
    </location>
</feature>
<feature type="compositionally biased region" description="Low complexity" evidence="1">
    <location>
        <begin position="137"/>
        <end position="148"/>
    </location>
</feature>
<sequence>MSHTYGPTCRLGRKVSFSGSKGDDDAPVIKAQFFYSSPLPIDDPLSVVPTPTGSESKSVKHPLRPFSAGDNDALEEAWLSLSAGKDKKQDKKHHKKHKGDGKGSLFRKSTQASASSTAGRDQQATHGTTLAQVSQGKKAPSASAPSKSDLAAVQAPQAIEESQASQDSSKQSKPGKKLGSPAAEGPSNNGKRPGSTSTVASSSSCPACPEPSNVVEPSSIVEAPEIRGNPYNSNCDDSHHIPLDTAVSPCCEELETNVPAGHQECIIDVKEVALPQQSDKSTNPDIKKGDDTTNQQDVDKHLSESKRKEYRAFDKHEQSKGHREFEKDLKNEHEGHLSEPHGSKHDIRTSELLETHGKSHLPGSSFKAEYRTESTSHLSASVPDQEADAGITGKPFVKLPSRKSSPQRQPLQTFTHDDVENQTPREQPSGPKESHQIDEQEIGATEVVHVPGCKVHKKAKELADVPVGISRLHLVKLPSLQMQPIYWSPVHDEASVIRGTWFYKDTMYPVEPAVANQLEFGYRELRCFSKTWHDELNSAMEVGAAGEEKIAHRLWPKDSDAKTGSHTHPHLATDPHCAARCFNGEVAAEGTVGSEEKSSEPKVLTKKYSNAQVIYKDAQNAFILKPTLQPSAYYGRKPLQKIMRNMNVGIHVVRGFDWKAWNKLRPSKKTNSTLKTEGNAPIAGAADASRAAACPACRSQENQPKVTDLCLVVHGIGQKLSERVESFHFTHAMNAFRRNVTAERVNDAVQKVLREDLGGIMVLPVNWRSNLSFDDGDSKKGADEGHLKGEFSLEDITQPTIPAVRSMISDVMLDIPFYMSHHKPKMIQAVISEANRVYRLWCKNNPEFHQEGRVHIIAHSLGSVMAVEILSKQPTSAPKVDFNGRKFNTKCFDFNTTNLFFAGSPAGFFFYLEKAKMLPRRGRGKPGAERSDEYDKKITGEVGSWGCMAVDNVYNIMHYNDPIAYRLNATVDQKYAASLKTAQVPSATTGFFESIGKAMRSITPGVSSSPDHGIGQVPKPGSIARLPSQLEMEVHDFTSEEIAERKMVLLNDNGQVDFCLSSGGGPLEIQYINMLGAHSSYWTSHDFVRMIVIEVGRKPGRASTLPNMRATKIGHKAS</sequence>
<gene>
    <name evidence="3" type="ORF">LSUE1_G000492</name>
</gene>
<proteinExistence type="predicted"/>
<feature type="domain" description="DDHD" evidence="2">
    <location>
        <begin position="892"/>
        <end position="1097"/>
    </location>
</feature>
<reference evidence="3 4" key="1">
    <citation type="submission" date="2018-05" db="EMBL/GenBank/DDBJ databases">
        <title>Genome sequencing and assembly of the regulated plant pathogen Lachnellula willkommii and related sister species for the development of diagnostic species identification markers.</title>
        <authorList>
            <person name="Giroux E."/>
            <person name="Bilodeau G."/>
        </authorList>
    </citation>
    <scope>NUCLEOTIDE SEQUENCE [LARGE SCALE GENOMIC DNA]</scope>
    <source>
        <strain evidence="3 4">CBS 268.59</strain>
    </source>
</reference>
<dbReference type="Proteomes" id="UP000469558">
    <property type="component" value="Unassembled WGS sequence"/>
</dbReference>
<dbReference type="AlphaFoldDB" id="A0A8T9CGV4"/>
<dbReference type="GO" id="GO:0004620">
    <property type="term" value="F:phospholipase activity"/>
    <property type="evidence" value="ECO:0007669"/>
    <property type="project" value="TreeGrafter"/>
</dbReference>
<feature type="compositionally biased region" description="Basic and acidic residues" evidence="1">
    <location>
        <begin position="285"/>
        <end position="357"/>
    </location>
</feature>
<dbReference type="SMART" id="SM01127">
    <property type="entry name" value="DDHD"/>
    <property type="match status" value="1"/>
</dbReference>
<dbReference type="OrthoDB" id="69269at2759"/>
<organism evidence="3 4">
    <name type="scientific">Lachnellula suecica</name>
    <dbReference type="NCBI Taxonomy" id="602035"/>
    <lineage>
        <taxon>Eukaryota</taxon>
        <taxon>Fungi</taxon>
        <taxon>Dikarya</taxon>
        <taxon>Ascomycota</taxon>
        <taxon>Pezizomycotina</taxon>
        <taxon>Leotiomycetes</taxon>
        <taxon>Helotiales</taxon>
        <taxon>Lachnaceae</taxon>
        <taxon>Lachnellula</taxon>
    </lineage>
</organism>
<dbReference type="Pfam" id="PF02862">
    <property type="entry name" value="DDHD"/>
    <property type="match status" value="2"/>
</dbReference>
<feature type="compositionally biased region" description="Polar residues" evidence="1">
    <location>
        <begin position="275"/>
        <end position="284"/>
    </location>
</feature>
<dbReference type="PANTHER" id="PTHR23509">
    <property type="entry name" value="PA-PL1 PHOSPHOLIPASE FAMILY"/>
    <property type="match status" value="1"/>
</dbReference>
<accession>A0A8T9CGV4</accession>
<evidence type="ECO:0000313" key="3">
    <source>
        <dbReference type="EMBL" id="TVY85045.1"/>
    </source>
</evidence>
<dbReference type="InterPro" id="IPR004177">
    <property type="entry name" value="DDHD_dom"/>
</dbReference>
<feature type="region of interest" description="Disordered" evidence="1">
    <location>
        <begin position="271"/>
        <end position="438"/>
    </location>
</feature>
<feature type="region of interest" description="Disordered" evidence="1">
    <location>
        <begin position="1"/>
        <end position="25"/>
    </location>
</feature>
<feature type="compositionally biased region" description="Low complexity" evidence="1">
    <location>
        <begin position="162"/>
        <end position="172"/>
    </location>
</feature>
<dbReference type="PROSITE" id="PS51043">
    <property type="entry name" value="DDHD"/>
    <property type="match status" value="1"/>
</dbReference>
<dbReference type="InterPro" id="IPR058055">
    <property type="entry name" value="PA-PLA1"/>
</dbReference>
<comment type="caution">
    <text evidence="3">The sequence shown here is derived from an EMBL/GenBank/DDBJ whole genome shotgun (WGS) entry which is preliminary data.</text>
</comment>
<evidence type="ECO:0000259" key="2">
    <source>
        <dbReference type="PROSITE" id="PS51043"/>
    </source>
</evidence>
<name>A0A8T9CGV4_9HELO</name>
<evidence type="ECO:0000256" key="1">
    <source>
        <dbReference type="SAM" id="MobiDB-lite"/>
    </source>
</evidence>
<feature type="compositionally biased region" description="Basic residues" evidence="1">
    <location>
        <begin position="90"/>
        <end position="99"/>
    </location>
</feature>